<name>A0ABW2I436_9ACTN</name>
<gene>
    <name evidence="1" type="ORF">ACFQS1_36910</name>
</gene>
<proteinExistence type="predicted"/>
<sequence length="115" mass="13474">MERTTPGRRHRRFPIEIEGDVIYQTELSQENFWHVFGTDLWELLERNLGPGQTGWLEAIRLPGEEFRSREEEQANYRGTQEFNRRVGRRPWTAAEYRSVHTAAAVRTGSTVLEAN</sequence>
<accession>A0ABW2I436</accession>
<organism evidence="1 2">
    <name type="scientific">Paractinoplanes rhizophilus</name>
    <dbReference type="NCBI Taxonomy" id="1416877"/>
    <lineage>
        <taxon>Bacteria</taxon>
        <taxon>Bacillati</taxon>
        <taxon>Actinomycetota</taxon>
        <taxon>Actinomycetes</taxon>
        <taxon>Micromonosporales</taxon>
        <taxon>Micromonosporaceae</taxon>
        <taxon>Paractinoplanes</taxon>
    </lineage>
</organism>
<dbReference type="EMBL" id="JBHTBJ010000054">
    <property type="protein sequence ID" value="MFC7279577.1"/>
    <property type="molecule type" value="Genomic_DNA"/>
</dbReference>
<keyword evidence="2" id="KW-1185">Reference proteome</keyword>
<dbReference type="Proteomes" id="UP001596548">
    <property type="component" value="Unassembled WGS sequence"/>
</dbReference>
<evidence type="ECO:0000313" key="2">
    <source>
        <dbReference type="Proteomes" id="UP001596548"/>
    </source>
</evidence>
<comment type="caution">
    <text evidence="1">The sequence shown here is derived from an EMBL/GenBank/DDBJ whole genome shotgun (WGS) entry which is preliminary data.</text>
</comment>
<evidence type="ECO:0000313" key="1">
    <source>
        <dbReference type="EMBL" id="MFC7279577.1"/>
    </source>
</evidence>
<reference evidence="2" key="1">
    <citation type="journal article" date="2019" name="Int. J. Syst. Evol. Microbiol.">
        <title>The Global Catalogue of Microorganisms (GCM) 10K type strain sequencing project: providing services to taxonomists for standard genome sequencing and annotation.</title>
        <authorList>
            <consortium name="The Broad Institute Genomics Platform"/>
            <consortium name="The Broad Institute Genome Sequencing Center for Infectious Disease"/>
            <person name="Wu L."/>
            <person name="Ma J."/>
        </authorList>
    </citation>
    <scope>NUCLEOTIDE SEQUENCE [LARGE SCALE GENOMIC DNA]</scope>
    <source>
        <strain evidence="2">XZYJT-10</strain>
    </source>
</reference>
<dbReference type="RefSeq" id="WP_378977031.1">
    <property type="nucleotide sequence ID" value="NZ_JBHTBJ010000054.1"/>
</dbReference>
<protein>
    <submittedName>
        <fullName evidence="1">Uncharacterized protein</fullName>
    </submittedName>
</protein>